<dbReference type="InterPro" id="IPR004839">
    <property type="entry name" value="Aminotransferase_I/II_large"/>
</dbReference>
<feature type="domain" description="HTH gntR-type" evidence="6">
    <location>
        <begin position="6"/>
        <end position="74"/>
    </location>
</feature>
<evidence type="ECO:0000256" key="1">
    <source>
        <dbReference type="ARBA" id="ARBA00005384"/>
    </source>
</evidence>
<dbReference type="PANTHER" id="PTHR46577:SF2">
    <property type="entry name" value="TRANSCRIPTIONAL REGULATORY PROTEIN"/>
    <property type="match status" value="1"/>
</dbReference>
<dbReference type="Proteomes" id="UP000190367">
    <property type="component" value="Unassembled WGS sequence"/>
</dbReference>
<sequence length="479" mass="53895">MNNRKDFLYQQLADKIETMIINGSYRIGDKLPSLRSLHARHGISISTALQVYLHLERKGWVEAREKSGYYVSYSRQQLPQLPDISAPSRTAALVKVSERVSLVRHTISRKGVVSLIGAQPHISLLPVEKLNKALRQVAREEKNAYIPYGDIDGHLPLRRHIARLSLAWGGSVAAEDILVTNGAIEAATLCLRAVAKAGDTIAIESPTFAGLLQAIENLGMKALEIPTDPVTGICLDELETAFRKKKVAACLIVSNYNNPLGSCMPDSHKQQLAQLIDKYQVPLIEDDAYGDLHFNPERPRTIKSYDRSDLVLYCSSFSKSIAAGMRIGWLISRRYHEPLTRLKFMSSASTGHLPQLVLTRFLDHQRMDLHLKPLRQALRTQQAQISRAIQQYFPADTRLTRPEGGLSLWVVLPPKADAWELHRKALQQQIAFTPGSLFTSQQQYNNCLRLSNANPFDDDQQWAIQTIGKLVRQQLDSRR</sequence>
<dbReference type="SUPFAM" id="SSF53383">
    <property type="entry name" value="PLP-dependent transferases"/>
    <property type="match status" value="1"/>
</dbReference>
<reference evidence="8" key="1">
    <citation type="submission" date="2017-02" db="EMBL/GenBank/DDBJ databases">
        <authorList>
            <person name="Varghese N."/>
            <person name="Submissions S."/>
        </authorList>
    </citation>
    <scope>NUCLEOTIDE SEQUENCE [LARGE SCALE GENOMIC DNA]</scope>
    <source>
        <strain evidence="8">DSM 22224</strain>
    </source>
</reference>
<evidence type="ECO:0000256" key="3">
    <source>
        <dbReference type="ARBA" id="ARBA00023015"/>
    </source>
</evidence>
<dbReference type="SUPFAM" id="SSF46785">
    <property type="entry name" value="Winged helix' DNA-binding domain"/>
    <property type="match status" value="1"/>
</dbReference>
<keyword evidence="5" id="KW-0804">Transcription</keyword>
<dbReference type="InterPro" id="IPR036390">
    <property type="entry name" value="WH_DNA-bd_sf"/>
</dbReference>
<protein>
    <submittedName>
        <fullName evidence="7">DNA-binding transcriptional regulator, MocR family, contains an aminotransferase domain</fullName>
    </submittedName>
</protein>
<dbReference type="PANTHER" id="PTHR46577">
    <property type="entry name" value="HTH-TYPE TRANSCRIPTIONAL REGULATORY PROTEIN GABR"/>
    <property type="match status" value="1"/>
</dbReference>
<keyword evidence="4 7" id="KW-0238">DNA-binding</keyword>
<dbReference type="GO" id="GO:0030170">
    <property type="term" value="F:pyridoxal phosphate binding"/>
    <property type="evidence" value="ECO:0007669"/>
    <property type="project" value="InterPro"/>
</dbReference>
<dbReference type="InterPro" id="IPR051446">
    <property type="entry name" value="HTH_trans_reg/aminotransferase"/>
</dbReference>
<keyword evidence="7" id="KW-0032">Aminotransferase</keyword>
<evidence type="ECO:0000256" key="2">
    <source>
        <dbReference type="ARBA" id="ARBA00022898"/>
    </source>
</evidence>
<dbReference type="RefSeq" id="WP_159455921.1">
    <property type="nucleotide sequence ID" value="NZ_FUWZ01000001.1"/>
</dbReference>
<dbReference type="SMART" id="SM00345">
    <property type="entry name" value="HTH_GNTR"/>
    <property type="match status" value="1"/>
</dbReference>
<dbReference type="InterPro" id="IPR015421">
    <property type="entry name" value="PyrdxlP-dep_Trfase_major"/>
</dbReference>
<dbReference type="STRING" id="634771.SAMN04488128_1011457"/>
<dbReference type="InterPro" id="IPR000524">
    <property type="entry name" value="Tscrpt_reg_HTH_GntR"/>
</dbReference>
<organism evidence="7 8">
    <name type="scientific">Chitinophaga eiseniae</name>
    <dbReference type="NCBI Taxonomy" id="634771"/>
    <lineage>
        <taxon>Bacteria</taxon>
        <taxon>Pseudomonadati</taxon>
        <taxon>Bacteroidota</taxon>
        <taxon>Chitinophagia</taxon>
        <taxon>Chitinophagales</taxon>
        <taxon>Chitinophagaceae</taxon>
        <taxon>Chitinophaga</taxon>
    </lineage>
</organism>
<dbReference type="Gene3D" id="3.40.640.10">
    <property type="entry name" value="Type I PLP-dependent aspartate aminotransferase-like (Major domain)"/>
    <property type="match status" value="1"/>
</dbReference>
<dbReference type="Pfam" id="PF00392">
    <property type="entry name" value="GntR"/>
    <property type="match status" value="1"/>
</dbReference>
<keyword evidence="8" id="KW-1185">Reference proteome</keyword>
<dbReference type="Pfam" id="PF00155">
    <property type="entry name" value="Aminotran_1_2"/>
    <property type="match status" value="1"/>
</dbReference>
<dbReference type="Gene3D" id="3.90.1150.10">
    <property type="entry name" value="Aspartate Aminotransferase, domain 1"/>
    <property type="match status" value="1"/>
</dbReference>
<dbReference type="CDD" id="cd07377">
    <property type="entry name" value="WHTH_GntR"/>
    <property type="match status" value="1"/>
</dbReference>
<name>A0A1T4N833_9BACT</name>
<gene>
    <name evidence="7" type="ORF">SAMN04488128_1011457</name>
</gene>
<dbReference type="GO" id="GO:0008483">
    <property type="term" value="F:transaminase activity"/>
    <property type="evidence" value="ECO:0007669"/>
    <property type="project" value="UniProtKB-KW"/>
</dbReference>
<dbReference type="CDD" id="cd00609">
    <property type="entry name" value="AAT_like"/>
    <property type="match status" value="1"/>
</dbReference>
<evidence type="ECO:0000313" key="8">
    <source>
        <dbReference type="Proteomes" id="UP000190367"/>
    </source>
</evidence>
<evidence type="ECO:0000256" key="4">
    <source>
        <dbReference type="ARBA" id="ARBA00023125"/>
    </source>
</evidence>
<dbReference type="InterPro" id="IPR036388">
    <property type="entry name" value="WH-like_DNA-bd_sf"/>
</dbReference>
<evidence type="ECO:0000259" key="6">
    <source>
        <dbReference type="PROSITE" id="PS50949"/>
    </source>
</evidence>
<comment type="similarity">
    <text evidence="1">In the C-terminal section; belongs to the class-I pyridoxal-phosphate-dependent aminotransferase family.</text>
</comment>
<dbReference type="GO" id="GO:0003677">
    <property type="term" value="F:DNA binding"/>
    <property type="evidence" value="ECO:0007669"/>
    <property type="project" value="UniProtKB-KW"/>
</dbReference>
<accession>A0A1T4N833</accession>
<evidence type="ECO:0000256" key="5">
    <source>
        <dbReference type="ARBA" id="ARBA00023163"/>
    </source>
</evidence>
<dbReference type="GO" id="GO:0003700">
    <property type="term" value="F:DNA-binding transcription factor activity"/>
    <property type="evidence" value="ECO:0007669"/>
    <property type="project" value="InterPro"/>
</dbReference>
<keyword evidence="2" id="KW-0663">Pyridoxal phosphate</keyword>
<dbReference type="EMBL" id="FUWZ01000001">
    <property type="protein sequence ID" value="SJZ74988.1"/>
    <property type="molecule type" value="Genomic_DNA"/>
</dbReference>
<keyword evidence="3" id="KW-0805">Transcription regulation</keyword>
<dbReference type="PROSITE" id="PS50949">
    <property type="entry name" value="HTH_GNTR"/>
    <property type="match status" value="1"/>
</dbReference>
<dbReference type="InterPro" id="IPR015424">
    <property type="entry name" value="PyrdxlP-dep_Trfase"/>
</dbReference>
<evidence type="ECO:0000313" key="7">
    <source>
        <dbReference type="EMBL" id="SJZ74988.1"/>
    </source>
</evidence>
<keyword evidence="7" id="KW-0808">Transferase</keyword>
<proteinExistence type="inferred from homology"/>
<dbReference type="OrthoDB" id="594134at2"/>
<dbReference type="AlphaFoldDB" id="A0A1T4N833"/>
<dbReference type="Gene3D" id="1.10.10.10">
    <property type="entry name" value="Winged helix-like DNA-binding domain superfamily/Winged helix DNA-binding domain"/>
    <property type="match status" value="1"/>
</dbReference>
<dbReference type="InterPro" id="IPR015422">
    <property type="entry name" value="PyrdxlP-dep_Trfase_small"/>
</dbReference>